<keyword evidence="2" id="KW-1185">Reference proteome</keyword>
<evidence type="ECO:0000313" key="1">
    <source>
        <dbReference type="EMBL" id="KAI0038396.1"/>
    </source>
</evidence>
<reference evidence="1" key="1">
    <citation type="submission" date="2021-02" db="EMBL/GenBank/DDBJ databases">
        <authorList>
            <consortium name="DOE Joint Genome Institute"/>
            <person name="Ahrendt S."/>
            <person name="Looney B.P."/>
            <person name="Miyauchi S."/>
            <person name="Morin E."/>
            <person name="Drula E."/>
            <person name="Courty P.E."/>
            <person name="Chicoki N."/>
            <person name="Fauchery L."/>
            <person name="Kohler A."/>
            <person name="Kuo A."/>
            <person name="Labutti K."/>
            <person name="Pangilinan J."/>
            <person name="Lipzen A."/>
            <person name="Riley R."/>
            <person name="Andreopoulos W."/>
            <person name="He G."/>
            <person name="Johnson J."/>
            <person name="Barry K.W."/>
            <person name="Grigoriev I.V."/>
            <person name="Nagy L."/>
            <person name="Hibbett D."/>
            <person name="Henrissat B."/>
            <person name="Matheny P.B."/>
            <person name="Labbe J."/>
            <person name="Martin F."/>
        </authorList>
    </citation>
    <scope>NUCLEOTIDE SEQUENCE</scope>
    <source>
        <strain evidence="1">FP105234-sp</strain>
    </source>
</reference>
<reference evidence="1" key="2">
    <citation type="journal article" date="2022" name="New Phytol.">
        <title>Evolutionary transition to the ectomycorrhizal habit in the genomes of a hyperdiverse lineage of mushroom-forming fungi.</title>
        <authorList>
            <person name="Looney B."/>
            <person name="Miyauchi S."/>
            <person name="Morin E."/>
            <person name="Drula E."/>
            <person name="Courty P.E."/>
            <person name="Kohler A."/>
            <person name="Kuo A."/>
            <person name="LaButti K."/>
            <person name="Pangilinan J."/>
            <person name="Lipzen A."/>
            <person name="Riley R."/>
            <person name="Andreopoulos W."/>
            <person name="He G."/>
            <person name="Johnson J."/>
            <person name="Nolan M."/>
            <person name="Tritt A."/>
            <person name="Barry K.W."/>
            <person name="Grigoriev I.V."/>
            <person name="Nagy L.G."/>
            <person name="Hibbett D."/>
            <person name="Henrissat B."/>
            <person name="Matheny P.B."/>
            <person name="Labbe J."/>
            <person name="Martin F.M."/>
        </authorList>
    </citation>
    <scope>NUCLEOTIDE SEQUENCE</scope>
    <source>
        <strain evidence="1">FP105234-sp</strain>
    </source>
</reference>
<accession>A0ACB8R2P4</accession>
<proteinExistence type="predicted"/>
<comment type="caution">
    <text evidence="1">The sequence shown here is derived from an EMBL/GenBank/DDBJ whole genome shotgun (WGS) entry which is preliminary data.</text>
</comment>
<protein>
    <submittedName>
        <fullName evidence="1">Uncharacterized protein</fullName>
    </submittedName>
</protein>
<name>A0ACB8R2P4_9AGAM</name>
<evidence type="ECO:0000313" key="2">
    <source>
        <dbReference type="Proteomes" id="UP000814033"/>
    </source>
</evidence>
<dbReference type="EMBL" id="MU276512">
    <property type="protein sequence ID" value="KAI0038396.1"/>
    <property type="molecule type" value="Genomic_DNA"/>
</dbReference>
<sequence>MQKPTTLPPTAYIPLRSLSHAQSWDTIVSDHSHHQTPPPRHSPPIHADPVGASGAHDDDIVRWTAICRPAKPLAPGQTVVLVPAISEDPIAGTIQDPKKTNLRTMEFWLEITPGRRGEHTITAPLSWCDAPWWARVARLILQPLIRDDPAHEATPNGAHCPHLLRFHYEQALNPTIRYTSFMLTD</sequence>
<gene>
    <name evidence="1" type="ORF">FA95DRAFT_1613423</name>
</gene>
<organism evidence="1 2">
    <name type="scientific">Auriscalpium vulgare</name>
    <dbReference type="NCBI Taxonomy" id="40419"/>
    <lineage>
        <taxon>Eukaryota</taxon>
        <taxon>Fungi</taxon>
        <taxon>Dikarya</taxon>
        <taxon>Basidiomycota</taxon>
        <taxon>Agaricomycotina</taxon>
        <taxon>Agaricomycetes</taxon>
        <taxon>Russulales</taxon>
        <taxon>Auriscalpiaceae</taxon>
        <taxon>Auriscalpium</taxon>
    </lineage>
</organism>
<dbReference type="Proteomes" id="UP000814033">
    <property type="component" value="Unassembled WGS sequence"/>
</dbReference>